<dbReference type="EMBL" id="ML991798">
    <property type="protein sequence ID" value="KAF2234466.1"/>
    <property type="molecule type" value="Genomic_DNA"/>
</dbReference>
<keyword evidence="2" id="KW-1185">Reference proteome</keyword>
<dbReference type="InterPro" id="IPR053037">
    <property type="entry name" value="Pericyclase_pydY-like"/>
</dbReference>
<dbReference type="PANTHER" id="PTHR38115">
    <property type="entry name" value="LIPOCALIN-LIKE DOMAIN-CONTAINING PROTEIN"/>
    <property type="match status" value="1"/>
</dbReference>
<dbReference type="Proteomes" id="UP000800092">
    <property type="component" value="Unassembled WGS sequence"/>
</dbReference>
<dbReference type="PANTHER" id="PTHR38115:SF1">
    <property type="entry name" value="LIPOCALIN-LIKE DOMAIN-CONTAINING PROTEIN"/>
    <property type="match status" value="1"/>
</dbReference>
<evidence type="ECO:0008006" key="3">
    <source>
        <dbReference type="Google" id="ProtNLM"/>
    </source>
</evidence>
<sequence>MAAPASITSKDISGAWVLNQEKSGGRDAINETLEMQSVSTAYRSVIIRSAVTLHAKHYSDDNGEHIDIKQVASVIVPFLKTETLEQRNLTGKWRDHTDNIFGSVRGYSKRIKPDEYEDITTDSFMKSGWLPEANEDGLIQSYVENEERGWTADQLWGFEEIDGERRYVRHALIKKGGDYKTLRLVYDYTGPSTKW</sequence>
<name>A0A6A6H8P9_VIRVR</name>
<organism evidence="1 2">
    <name type="scientific">Viridothelium virens</name>
    <name type="common">Speckled blister lichen</name>
    <name type="synonym">Trypethelium virens</name>
    <dbReference type="NCBI Taxonomy" id="1048519"/>
    <lineage>
        <taxon>Eukaryota</taxon>
        <taxon>Fungi</taxon>
        <taxon>Dikarya</taxon>
        <taxon>Ascomycota</taxon>
        <taxon>Pezizomycotina</taxon>
        <taxon>Dothideomycetes</taxon>
        <taxon>Dothideomycetes incertae sedis</taxon>
        <taxon>Trypetheliales</taxon>
        <taxon>Trypetheliaceae</taxon>
        <taxon>Viridothelium</taxon>
    </lineage>
</organism>
<evidence type="ECO:0000313" key="2">
    <source>
        <dbReference type="Proteomes" id="UP000800092"/>
    </source>
</evidence>
<dbReference type="AlphaFoldDB" id="A0A6A6H8P9"/>
<accession>A0A6A6H8P9</accession>
<gene>
    <name evidence="1" type="ORF">EV356DRAFT_151388</name>
</gene>
<proteinExistence type="predicted"/>
<evidence type="ECO:0000313" key="1">
    <source>
        <dbReference type="EMBL" id="KAF2234466.1"/>
    </source>
</evidence>
<reference evidence="1" key="1">
    <citation type="journal article" date="2020" name="Stud. Mycol.">
        <title>101 Dothideomycetes genomes: a test case for predicting lifestyles and emergence of pathogens.</title>
        <authorList>
            <person name="Haridas S."/>
            <person name="Albert R."/>
            <person name="Binder M."/>
            <person name="Bloem J."/>
            <person name="Labutti K."/>
            <person name="Salamov A."/>
            <person name="Andreopoulos B."/>
            <person name="Baker S."/>
            <person name="Barry K."/>
            <person name="Bills G."/>
            <person name="Bluhm B."/>
            <person name="Cannon C."/>
            <person name="Castanera R."/>
            <person name="Culley D."/>
            <person name="Daum C."/>
            <person name="Ezra D."/>
            <person name="Gonzalez J."/>
            <person name="Henrissat B."/>
            <person name="Kuo A."/>
            <person name="Liang C."/>
            <person name="Lipzen A."/>
            <person name="Lutzoni F."/>
            <person name="Magnuson J."/>
            <person name="Mondo S."/>
            <person name="Nolan M."/>
            <person name="Ohm R."/>
            <person name="Pangilinan J."/>
            <person name="Park H.-J."/>
            <person name="Ramirez L."/>
            <person name="Alfaro M."/>
            <person name="Sun H."/>
            <person name="Tritt A."/>
            <person name="Yoshinaga Y."/>
            <person name="Zwiers L.-H."/>
            <person name="Turgeon B."/>
            <person name="Goodwin S."/>
            <person name="Spatafora J."/>
            <person name="Crous P."/>
            <person name="Grigoriev I."/>
        </authorList>
    </citation>
    <scope>NUCLEOTIDE SEQUENCE</scope>
    <source>
        <strain evidence="1">Tuck. ex Michener</strain>
    </source>
</reference>
<dbReference type="OrthoDB" id="425354at2759"/>
<protein>
    <recommendedName>
        <fullName evidence="3">LCCL domain-containing protein</fullName>
    </recommendedName>
</protein>